<dbReference type="Proteomes" id="UP000223071">
    <property type="component" value="Unassembled WGS sequence"/>
</dbReference>
<feature type="transmembrane region" description="Helical" evidence="10">
    <location>
        <begin position="45"/>
        <end position="61"/>
    </location>
</feature>
<reference evidence="12 13" key="1">
    <citation type="submission" date="2017-09" db="EMBL/GenBank/DDBJ databases">
        <title>Sequencing the genomes of two abundant thermophiles in Great Basin hot springs: Thermocrinis jamiesonii and novel Chloroflexi Thermoflexus hugenholtzii.</title>
        <authorList>
            <person name="Hedlund B."/>
        </authorList>
    </citation>
    <scope>NUCLEOTIDE SEQUENCE [LARGE SCALE GENOMIC DNA]</scope>
    <source>
        <strain evidence="12 13">G233</strain>
    </source>
</reference>
<dbReference type="InterPro" id="IPR050338">
    <property type="entry name" value="DisA"/>
</dbReference>
<evidence type="ECO:0000313" key="13">
    <source>
        <dbReference type="Proteomes" id="UP000223071"/>
    </source>
</evidence>
<evidence type="ECO:0000256" key="9">
    <source>
        <dbReference type="ARBA" id="ARBA00023136"/>
    </source>
</evidence>
<organism evidence="12 13">
    <name type="scientific">Tepidiforma thermophila (strain KCTC 52669 / CGMCC 1.13589 / G233)</name>
    <dbReference type="NCBI Taxonomy" id="2761530"/>
    <lineage>
        <taxon>Bacteria</taxon>
        <taxon>Bacillati</taxon>
        <taxon>Chloroflexota</taxon>
        <taxon>Tepidiformia</taxon>
        <taxon>Tepidiformales</taxon>
        <taxon>Tepidiformaceae</taxon>
        <taxon>Tepidiforma</taxon>
    </lineage>
</organism>
<name>A0A2A9HJD7_TEPT2</name>
<dbReference type="Pfam" id="PF02457">
    <property type="entry name" value="DAC"/>
    <property type="match status" value="1"/>
</dbReference>
<comment type="caution">
    <text evidence="12">The sequence shown here is derived from an EMBL/GenBank/DDBJ whole genome shotgun (WGS) entry which is preliminary data.</text>
</comment>
<evidence type="ECO:0000256" key="4">
    <source>
        <dbReference type="ARBA" id="ARBA00022692"/>
    </source>
</evidence>
<dbReference type="EC" id="2.7.7.85" evidence="10"/>
<protein>
    <recommendedName>
        <fullName evidence="10">Diadenylate cyclase</fullName>
        <shortName evidence="10">DAC</shortName>
        <ecNumber evidence="10">2.7.7.85</ecNumber>
    </recommendedName>
    <alternativeName>
        <fullName evidence="10">Cyclic-di-AMP synthase</fullName>
        <shortName evidence="10">c-di-AMP synthase</shortName>
    </alternativeName>
</protein>
<evidence type="ECO:0000256" key="2">
    <source>
        <dbReference type="ARBA" id="ARBA00022475"/>
    </source>
</evidence>
<keyword evidence="4 10" id="KW-0812">Transmembrane</keyword>
<dbReference type="NCBIfam" id="TIGR00159">
    <property type="entry name" value="diadenylate cyclase CdaA"/>
    <property type="match status" value="1"/>
</dbReference>
<evidence type="ECO:0000256" key="6">
    <source>
        <dbReference type="ARBA" id="ARBA00022741"/>
    </source>
</evidence>
<keyword evidence="9 10" id="KW-0472">Membrane</keyword>
<evidence type="ECO:0000256" key="7">
    <source>
        <dbReference type="ARBA" id="ARBA00022840"/>
    </source>
</evidence>
<proteinExistence type="inferred from homology"/>
<dbReference type="PANTHER" id="PTHR34185:SF1">
    <property type="entry name" value="DIADENYLATE CYCLASE"/>
    <property type="match status" value="1"/>
</dbReference>
<evidence type="ECO:0000256" key="3">
    <source>
        <dbReference type="ARBA" id="ARBA00022679"/>
    </source>
</evidence>
<dbReference type="SUPFAM" id="SSF143597">
    <property type="entry name" value="YojJ-like"/>
    <property type="match status" value="1"/>
</dbReference>
<dbReference type="InterPro" id="IPR045585">
    <property type="entry name" value="CdaA_N"/>
</dbReference>
<dbReference type="InterPro" id="IPR036888">
    <property type="entry name" value="DNA_integrity_DisA_N_sf"/>
</dbReference>
<keyword evidence="7 10" id="KW-0067">ATP-binding</keyword>
<keyword evidence="2 10" id="KW-1003">Cell membrane</keyword>
<dbReference type="AlphaFoldDB" id="A0A2A9HJD7"/>
<comment type="caution">
    <text evidence="10">Lacks conserved residue(s) required for the propagation of feature annotation.</text>
</comment>
<dbReference type="Pfam" id="PF19293">
    <property type="entry name" value="CdaA_N"/>
    <property type="match status" value="1"/>
</dbReference>
<dbReference type="GO" id="GO:0106408">
    <property type="term" value="F:diadenylate cyclase activity"/>
    <property type="evidence" value="ECO:0007669"/>
    <property type="project" value="UniProtKB-EC"/>
</dbReference>
<dbReference type="InterPro" id="IPR034701">
    <property type="entry name" value="CdaA"/>
</dbReference>
<dbReference type="InterPro" id="IPR003390">
    <property type="entry name" value="DNA_integrity_scan_DisA_N"/>
</dbReference>
<evidence type="ECO:0000256" key="8">
    <source>
        <dbReference type="ARBA" id="ARBA00022989"/>
    </source>
</evidence>
<comment type="catalytic activity">
    <reaction evidence="1 10">
        <text>2 ATP = 3',3'-c-di-AMP + 2 diphosphate</text>
        <dbReference type="Rhea" id="RHEA:35655"/>
        <dbReference type="ChEBI" id="CHEBI:30616"/>
        <dbReference type="ChEBI" id="CHEBI:33019"/>
        <dbReference type="ChEBI" id="CHEBI:71500"/>
        <dbReference type="EC" id="2.7.7.85"/>
    </reaction>
</comment>
<dbReference type="FunFam" id="3.40.1700.10:FF:000002">
    <property type="entry name" value="Diadenylate cyclase"/>
    <property type="match status" value="1"/>
</dbReference>
<evidence type="ECO:0000313" key="12">
    <source>
        <dbReference type="EMBL" id="PFG74969.1"/>
    </source>
</evidence>
<dbReference type="EMBL" id="PDJQ01000001">
    <property type="protein sequence ID" value="PFG74969.1"/>
    <property type="molecule type" value="Genomic_DNA"/>
</dbReference>
<dbReference type="RefSeq" id="WP_098504319.1">
    <property type="nucleotide sequence ID" value="NZ_PDJQ01000001.1"/>
</dbReference>
<evidence type="ECO:0000259" key="11">
    <source>
        <dbReference type="PROSITE" id="PS51794"/>
    </source>
</evidence>
<evidence type="ECO:0000256" key="10">
    <source>
        <dbReference type="HAMAP-Rule" id="MF_01499"/>
    </source>
</evidence>
<dbReference type="PANTHER" id="PTHR34185">
    <property type="entry name" value="DIADENYLATE CYCLASE"/>
    <property type="match status" value="1"/>
</dbReference>
<keyword evidence="8 10" id="KW-1133">Transmembrane helix</keyword>
<dbReference type="GO" id="GO:0005524">
    <property type="term" value="F:ATP binding"/>
    <property type="evidence" value="ECO:0007669"/>
    <property type="project" value="UniProtKB-UniRule"/>
</dbReference>
<keyword evidence="3 10" id="KW-0808">Transferase</keyword>
<evidence type="ECO:0000256" key="1">
    <source>
        <dbReference type="ARBA" id="ARBA00000877"/>
    </source>
</evidence>
<keyword evidence="5 10" id="KW-0548">Nucleotidyltransferase</keyword>
<evidence type="ECO:0000256" key="5">
    <source>
        <dbReference type="ARBA" id="ARBA00022695"/>
    </source>
</evidence>
<dbReference type="Gene3D" id="3.40.1700.10">
    <property type="entry name" value="DNA integrity scanning protein, DisA, N-terminal domain"/>
    <property type="match status" value="1"/>
</dbReference>
<dbReference type="InterPro" id="IPR014046">
    <property type="entry name" value="C-di-AMP_synthase"/>
</dbReference>
<keyword evidence="6 10" id="KW-0547">Nucleotide-binding</keyword>
<comment type="subunit">
    <text evidence="10">Probably a homodimer.</text>
</comment>
<dbReference type="PROSITE" id="PS51794">
    <property type="entry name" value="DAC"/>
    <property type="match status" value="1"/>
</dbReference>
<feature type="transmembrane region" description="Helical" evidence="10">
    <location>
        <begin position="14"/>
        <end position="33"/>
    </location>
</feature>
<keyword evidence="13" id="KW-1185">Reference proteome</keyword>
<gene>
    <name evidence="10" type="primary">dacA</name>
    <name evidence="12" type="ORF">A9A59_2222</name>
</gene>
<dbReference type="GO" id="GO:0004016">
    <property type="term" value="F:adenylate cyclase activity"/>
    <property type="evidence" value="ECO:0007669"/>
    <property type="project" value="UniProtKB-UniRule"/>
</dbReference>
<comment type="similarity">
    <text evidence="10">Belongs to the adenylate cyclase family. DacA/CdaA subfamily.</text>
</comment>
<dbReference type="HAMAP" id="MF_01499">
    <property type="entry name" value="DacA"/>
    <property type="match status" value="1"/>
</dbReference>
<comment type="function">
    <text evidence="10">Catalyzes the condensation of 2 ATP molecules into cyclic di-AMP (c-di-AMP), a second messenger used to regulate differing processes in different bacteria.</text>
</comment>
<feature type="domain" description="DAC" evidence="11">
    <location>
        <begin position="87"/>
        <end position="243"/>
    </location>
</feature>
<sequence>MLQPGHLRDVLEQFTFSSAVDVLLIAVLIYAALRLLSGTRAMTQLRGVIALFLVFVVLGRALDLVVINYLVEHSVTALLVGAVIIFQPEIRRALDRLGRTGLSGWFRTAEYGDVIDAVSRAAGRLSVAHHGAIIVIERETGLQDVIETGVPVDARVSPELLTSIFFPNSPLHDMAVVIRDQRVVAAGCVLPLASDPADRNLGTRHRAALGITEATDALAVVVSEETGEISVALNGRLTPVPDERRLRAVLEWVLEPQTAEPPPVAPTGARV</sequence>
<dbReference type="PIRSF" id="PIRSF004793">
    <property type="entry name" value="UCP004793"/>
    <property type="match status" value="1"/>
</dbReference>
<dbReference type="GO" id="GO:0006171">
    <property type="term" value="P:cAMP biosynthetic process"/>
    <property type="evidence" value="ECO:0007669"/>
    <property type="project" value="InterPro"/>
</dbReference>
<accession>A0A2A9HJD7</accession>